<sequence length="60" mass="5897">HPAALVGAAAAARAAGDAGASDRLLARADALEARAPSYYGAAWAALGRIMLTTDLLGGCD</sequence>
<organism evidence="1 2">
    <name type="scientific">Conexibacter stalactiti</name>
    <dbReference type="NCBI Taxonomy" id="1940611"/>
    <lineage>
        <taxon>Bacteria</taxon>
        <taxon>Bacillati</taxon>
        <taxon>Actinomycetota</taxon>
        <taxon>Thermoleophilia</taxon>
        <taxon>Solirubrobacterales</taxon>
        <taxon>Conexibacteraceae</taxon>
        <taxon>Conexibacter</taxon>
    </lineage>
</organism>
<accession>A0ABU4HS19</accession>
<reference evidence="2" key="1">
    <citation type="submission" date="2023-07" db="EMBL/GenBank/DDBJ databases">
        <title>Conexibacter stalactiti sp. nov., isolated from stalactites in a lava cave and emended description of the genus Conexibacter.</title>
        <authorList>
            <person name="Lee S.D."/>
        </authorList>
    </citation>
    <scope>NUCLEOTIDE SEQUENCE [LARGE SCALE GENOMIC DNA]</scope>
    <source>
        <strain evidence="2">KCTC 39840</strain>
    </source>
</reference>
<keyword evidence="2" id="KW-1185">Reference proteome</keyword>
<proteinExistence type="predicted"/>
<dbReference type="EMBL" id="JAWSTH010000048">
    <property type="protein sequence ID" value="MDW5596131.1"/>
    <property type="molecule type" value="Genomic_DNA"/>
</dbReference>
<comment type="caution">
    <text evidence="1">The sequence shown here is derived from an EMBL/GenBank/DDBJ whole genome shotgun (WGS) entry which is preliminary data.</text>
</comment>
<feature type="non-terminal residue" evidence="1">
    <location>
        <position position="1"/>
    </location>
</feature>
<gene>
    <name evidence="1" type="ORF">R7226_17420</name>
</gene>
<protein>
    <submittedName>
        <fullName evidence="1">Uncharacterized protein</fullName>
    </submittedName>
</protein>
<name>A0ABU4HS19_9ACTN</name>
<evidence type="ECO:0000313" key="2">
    <source>
        <dbReference type="Proteomes" id="UP001284601"/>
    </source>
</evidence>
<dbReference type="Proteomes" id="UP001284601">
    <property type="component" value="Unassembled WGS sequence"/>
</dbReference>
<evidence type="ECO:0000313" key="1">
    <source>
        <dbReference type="EMBL" id="MDW5596131.1"/>
    </source>
</evidence>